<proteinExistence type="predicted"/>
<dbReference type="RefSeq" id="WP_150947008.1">
    <property type="nucleotide sequence ID" value="NZ_VCMV01000033.1"/>
</dbReference>
<gene>
    <name evidence="1" type="ORF">FEZ63_17885</name>
</gene>
<reference evidence="1 2" key="1">
    <citation type="journal article" date="2019" name="Microorganisms">
        <title>Genome Insights into the Novel Species Microvirga brassicacearum, a Rapeseed Endophyte with Biotechnological Potential.</title>
        <authorList>
            <person name="Jimenez-Gomez A."/>
            <person name="Saati-Santamaria Z."/>
            <person name="Igual J.M."/>
            <person name="Rivas R."/>
            <person name="Mateos P.F."/>
            <person name="Garcia-Fraile P."/>
        </authorList>
    </citation>
    <scope>NUCLEOTIDE SEQUENCE [LARGE SCALE GENOMIC DNA]</scope>
    <source>
        <strain evidence="1 2">CDVBN77</strain>
    </source>
</reference>
<protein>
    <submittedName>
        <fullName evidence="1">Uncharacterized protein</fullName>
    </submittedName>
</protein>
<name>A0A5N3P750_9HYPH</name>
<evidence type="ECO:0000313" key="2">
    <source>
        <dbReference type="Proteomes" id="UP000325684"/>
    </source>
</evidence>
<dbReference type="AlphaFoldDB" id="A0A5N3P750"/>
<organism evidence="1 2">
    <name type="scientific">Microvirga brassicacearum</name>
    <dbReference type="NCBI Taxonomy" id="2580413"/>
    <lineage>
        <taxon>Bacteria</taxon>
        <taxon>Pseudomonadati</taxon>
        <taxon>Pseudomonadota</taxon>
        <taxon>Alphaproteobacteria</taxon>
        <taxon>Hyphomicrobiales</taxon>
        <taxon>Methylobacteriaceae</taxon>
        <taxon>Microvirga</taxon>
    </lineage>
</organism>
<accession>A0A5N3P750</accession>
<dbReference type="EMBL" id="VCMV01000033">
    <property type="protein sequence ID" value="KAB0265543.1"/>
    <property type="molecule type" value="Genomic_DNA"/>
</dbReference>
<dbReference type="Proteomes" id="UP000325684">
    <property type="component" value="Unassembled WGS sequence"/>
</dbReference>
<sequence>MLKEIETSWDVKGLRLTYFDHDDRVIGSIVATHSNHRETRSYQFECSWPDGKTAEIRSLTVAAESEDWRQGTKGIGTNKRADVQVQVRRVATEWRNRKLEEQRSIAKRIRQSDAVHFAIIDNTRISNRGRTFDYW</sequence>
<keyword evidence="2" id="KW-1185">Reference proteome</keyword>
<evidence type="ECO:0000313" key="1">
    <source>
        <dbReference type="EMBL" id="KAB0265543.1"/>
    </source>
</evidence>
<comment type="caution">
    <text evidence="1">The sequence shown here is derived from an EMBL/GenBank/DDBJ whole genome shotgun (WGS) entry which is preliminary data.</text>
</comment>